<evidence type="ECO:0008006" key="3">
    <source>
        <dbReference type="Google" id="ProtNLM"/>
    </source>
</evidence>
<evidence type="ECO:0000313" key="2">
    <source>
        <dbReference type="Proteomes" id="UP001216801"/>
    </source>
</evidence>
<proteinExistence type="predicted"/>
<evidence type="ECO:0000313" key="1">
    <source>
        <dbReference type="EMBL" id="MDG0955573.1"/>
    </source>
</evidence>
<organism evidence="1 2">
    <name type="scientific">Bacillus paranthracis</name>
    <dbReference type="NCBI Taxonomy" id="2026186"/>
    <lineage>
        <taxon>Bacteria</taxon>
        <taxon>Bacillati</taxon>
        <taxon>Bacillota</taxon>
        <taxon>Bacilli</taxon>
        <taxon>Bacillales</taxon>
        <taxon>Bacillaceae</taxon>
        <taxon>Bacillus</taxon>
        <taxon>Bacillus cereus group</taxon>
    </lineage>
</organism>
<protein>
    <recommendedName>
        <fullName evidence="3">DUF1433 domain-containing protein</fullName>
    </recommendedName>
</protein>
<dbReference type="EMBL" id="JARPRR010000025">
    <property type="protein sequence ID" value="MDG0955573.1"/>
    <property type="molecule type" value="Genomic_DNA"/>
</dbReference>
<gene>
    <name evidence="1" type="ORF">P6U19_23610</name>
</gene>
<dbReference type="Proteomes" id="UP001216801">
    <property type="component" value="Unassembled WGS sequence"/>
</dbReference>
<sequence>MEGIELRKIFSSLSIIFILIILGGCNMNDDKKEEEQKIVKKAEEVTIKYFKEKENLEVIITGHKFAPSNFQTVFINGHIKDDESKTFSADVEYGGEKYHVSSMSHSKNLELKN</sequence>
<comment type="caution">
    <text evidence="1">The sequence shown here is derived from an EMBL/GenBank/DDBJ whole genome shotgun (WGS) entry which is preliminary data.</text>
</comment>
<dbReference type="PROSITE" id="PS51257">
    <property type="entry name" value="PROKAR_LIPOPROTEIN"/>
    <property type="match status" value="1"/>
</dbReference>
<name>A0AAJ1K6B2_9BACI</name>
<dbReference type="AlphaFoldDB" id="A0AAJ1K6B2"/>
<reference evidence="1" key="1">
    <citation type="submission" date="2023-03" db="EMBL/GenBank/DDBJ databases">
        <title>Genetic diversity of Bacillus cereus sensu lato isolates from Slovenia.</title>
        <authorList>
            <person name="Abdelli M."/>
        </authorList>
    </citation>
    <scope>NUCLEOTIDE SEQUENCE</scope>
    <source>
        <strain evidence="1">SIBC39</strain>
    </source>
</reference>
<accession>A0AAJ1K6B2</accession>